<dbReference type="CDD" id="cd01283">
    <property type="entry name" value="cytidine_deaminase"/>
    <property type="match status" value="1"/>
</dbReference>
<dbReference type="InterPro" id="IPR050202">
    <property type="entry name" value="Cyt/Deoxycyt_deaminase"/>
</dbReference>
<evidence type="ECO:0000313" key="7">
    <source>
        <dbReference type="Proteomes" id="UP000198635"/>
    </source>
</evidence>
<evidence type="ECO:0000313" key="6">
    <source>
        <dbReference type="EMBL" id="SFK25104.1"/>
    </source>
</evidence>
<comment type="similarity">
    <text evidence="1">Belongs to the cytidine and deoxycytidylate deaminase family.</text>
</comment>
<dbReference type="GO" id="GO:0055086">
    <property type="term" value="P:nucleobase-containing small molecule metabolic process"/>
    <property type="evidence" value="ECO:0007669"/>
    <property type="project" value="UniProtKB-ARBA"/>
</dbReference>
<dbReference type="Gene3D" id="3.40.140.10">
    <property type="entry name" value="Cytidine Deaminase, domain 2"/>
    <property type="match status" value="1"/>
</dbReference>
<evidence type="ECO:0000256" key="4">
    <source>
        <dbReference type="ARBA" id="ARBA00022833"/>
    </source>
</evidence>
<dbReference type="InterPro" id="IPR016192">
    <property type="entry name" value="APOBEC/CMP_deaminase_Zn-bd"/>
</dbReference>
<dbReference type="Pfam" id="PF00383">
    <property type="entry name" value="dCMP_cyt_deam_1"/>
    <property type="match status" value="1"/>
</dbReference>
<dbReference type="InterPro" id="IPR016193">
    <property type="entry name" value="Cytidine_deaminase-like"/>
</dbReference>
<dbReference type="GO" id="GO:0072527">
    <property type="term" value="P:pyrimidine-containing compound metabolic process"/>
    <property type="evidence" value="ECO:0007669"/>
    <property type="project" value="UniProtKB-ARBA"/>
</dbReference>
<organism evidence="6 7">
    <name type="scientific">Desulfomicrobium apsheronum</name>
    <dbReference type="NCBI Taxonomy" id="52560"/>
    <lineage>
        <taxon>Bacteria</taxon>
        <taxon>Pseudomonadati</taxon>
        <taxon>Thermodesulfobacteriota</taxon>
        <taxon>Desulfovibrionia</taxon>
        <taxon>Desulfovibrionales</taxon>
        <taxon>Desulfomicrobiaceae</taxon>
        <taxon>Desulfomicrobium</taxon>
    </lineage>
</organism>
<dbReference type="GO" id="GO:0005829">
    <property type="term" value="C:cytosol"/>
    <property type="evidence" value="ECO:0007669"/>
    <property type="project" value="TreeGrafter"/>
</dbReference>
<gene>
    <name evidence="6" type="ORF">SAMN04488082_11826</name>
</gene>
<keyword evidence="4" id="KW-0862">Zinc</keyword>
<evidence type="ECO:0000256" key="3">
    <source>
        <dbReference type="ARBA" id="ARBA00022801"/>
    </source>
</evidence>
<keyword evidence="2" id="KW-0479">Metal-binding</keyword>
<feature type="domain" description="CMP/dCMP-type deaminase" evidence="5">
    <location>
        <begin position="13"/>
        <end position="142"/>
    </location>
</feature>
<proteinExistence type="inferred from homology"/>
<dbReference type="AlphaFoldDB" id="A0A1I3XZU9"/>
<protein>
    <submittedName>
        <fullName evidence="6">Cytidine deaminase</fullName>
    </submittedName>
</protein>
<dbReference type="InterPro" id="IPR002125">
    <property type="entry name" value="CMP_dCMP_dom"/>
</dbReference>
<dbReference type="PROSITE" id="PS51747">
    <property type="entry name" value="CYT_DCMP_DEAMINASES_2"/>
    <property type="match status" value="1"/>
</dbReference>
<dbReference type="PANTHER" id="PTHR11644:SF2">
    <property type="entry name" value="CYTIDINE DEAMINASE"/>
    <property type="match status" value="1"/>
</dbReference>
<evidence type="ECO:0000256" key="1">
    <source>
        <dbReference type="ARBA" id="ARBA00006576"/>
    </source>
</evidence>
<dbReference type="OrthoDB" id="9795347at2"/>
<dbReference type="GO" id="GO:0004126">
    <property type="term" value="F:cytidine deaminase activity"/>
    <property type="evidence" value="ECO:0007669"/>
    <property type="project" value="TreeGrafter"/>
</dbReference>
<keyword evidence="7" id="KW-1185">Reference proteome</keyword>
<dbReference type="PROSITE" id="PS00903">
    <property type="entry name" value="CYT_DCMP_DEAMINASES_1"/>
    <property type="match status" value="1"/>
</dbReference>
<reference evidence="7" key="1">
    <citation type="submission" date="2016-10" db="EMBL/GenBank/DDBJ databases">
        <authorList>
            <person name="Varghese N."/>
            <person name="Submissions S."/>
        </authorList>
    </citation>
    <scope>NUCLEOTIDE SEQUENCE [LARGE SCALE GENOMIC DNA]</scope>
    <source>
        <strain evidence="7">DSM 5918</strain>
    </source>
</reference>
<keyword evidence="3" id="KW-0378">Hydrolase</keyword>
<dbReference type="GO" id="GO:0008270">
    <property type="term" value="F:zinc ion binding"/>
    <property type="evidence" value="ECO:0007669"/>
    <property type="project" value="InterPro"/>
</dbReference>
<dbReference type="STRING" id="52560.SAMN04488082_11826"/>
<dbReference type="EMBL" id="FORX01000018">
    <property type="protein sequence ID" value="SFK25104.1"/>
    <property type="molecule type" value="Genomic_DNA"/>
</dbReference>
<dbReference type="Proteomes" id="UP000198635">
    <property type="component" value="Unassembled WGS sequence"/>
</dbReference>
<dbReference type="NCBIfam" id="NF004064">
    <property type="entry name" value="PRK05578.1"/>
    <property type="match status" value="1"/>
</dbReference>
<evidence type="ECO:0000256" key="2">
    <source>
        <dbReference type="ARBA" id="ARBA00022723"/>
    </source>
</evidence>
<dbReference type="RefSeq" id="WP_092377593.1">
    <property type="nucleotide sequence ID" value="NZ_FORX01000018.1"/>
</dbReference>
<accession>A0A1I3XZU9</accession>
<sequence>MKLHDPDKSLDIVLQDKLLAEAATAAEQAYAPYSGFRVGAAVLGGKGTIYRGANIENASLGLGTCAERVALASAYAAGERDIMAIAVACVDAPQGAPLEQRMPCGACRQWILELAPHAAIIIPGAERSFTIQELMPLAFSLDSGHPAGREGQG</sequence>
<dbReference type="GO" id="GO:0042802">
    <property type="term" value="F:identical protein binding"/>
    <property type="evidence" value="ECO:0007669"/>
    <property type="project" value="UniProtKB-ARBA"/>
</dbReference>
<evidence type="ECO:0000259" key="5">
    <source>
        <dbReference type="PROSITE" id="PS51747"/>
    </source>
</evidence>
<dbReference type="SUPFAM" id="SSF53927">
    <property type="entry name" value="Cytidine deaminase-like"/>
    <property type="match status" value="1"/>
</dbReference>
<name>A0A1I3XZU9_9BACT</name>
<dbReference type="PANTHER" id="PTHR11644">
    <property type="entry name" value="CYTIDINE DEAMINASE"/>
    <property type="match status" value="1"/>
</dbReference>